<organism evidence="1 2">
    <name type="scientific">Daucus carota subsp. sativus</name>
    <name type="common">Carrot</name>
    <dbReference type="NCBI Taxonomy" id="79200"/>
    <lineage>
        <taxon>Eukaryota</taxon>
        <taxon>Viridiplantae</taxon>
        <taxon>Streptophyta</taxon>
        <taxon>Embryophyta</taxon>
        <taxon>Tracheophyta</taxon>
        <taxon>Spermatophyta</taxon>
        <taxon>Magnoliopsida</taxon>
        <taxon>eudicotyledons</taxon>
        <taxon>Gunneridae</taxon>
        <taxon>Pentapetalae</taxon>
        <taxon>asterids</taxon>
        <taxon>campanulids</taxon>
        <taxon>Apiales</taxon>
        <taxon>Apiaceae</taxon>
        <taxon>Apioideae</taxon>
        <taxon>Scandiceae</taxon>
        <taxon>Daucinae</taxon>
        <taxon>Daucus</taxon>
        <taxon>Daucus sect. Daucus</taxon>
    </lineage>
</organism>
<keyword evidence="2" id="KW-1185">Reference proteome</keyword>
<accession>A0A165XB98</accession>
<reference evidence="1" key="1">
    <citation type="journal article" date="2016" name="Nat. Genet.">
        <title>A high-quality carrot genome assembly provides new insights into carotenoid accumulation and asterid genome evolution.</title>
        <authorList>
            <person name="Iorizzo M."/>
            <person name="Ellison S."/>
            <person name="Senalik D."/>
            <person name="Zeng P."/>
            <person name="Satapoomin P."/>
            <person name="Huang J."/>
            <person name="Bowman M."/>
            <person name="Iovene M."/>
            <person name="Sanseverino W."/>
            <person name="Cavagnaro P."/>
            <person name="Yildiz M."/>
            <person name="Macko-Podgorni A."/>
            <person name="Moranska E."/>
            <person name="Grzebelus E."/>
            <person name="Grzebelus D."/>
            <person name="Ashrafi H."/>
            <person name="Zheng Z."/>
            <person name="Cheng S."/>
            <person name="Spooner D."/>
            <person name="Van Deynze A."/>
            <person name="Simon P."/>
        </authorList>
    </citation>
    <scope>NUCLEOTIDE SEQUENCE</scope>
    <source>
        <tissue evidence="1">Leaf</tissue>
    </source>
</reference>
<dbReference type="EMBL" id="CP093346">
    <property type="protein sequence ID" value="WOG96931.1"/>
    <property type="molecule type" value="Genomic_DNA"/>
</dbReference>
<protein>
    <submittedName>
        <fullName evidence="1">Uncharacterized protein</fullName>
    </submittedName>
</protein>
<name>A0A165XB98_DAUCS</name>
<dbReference type="Proteomes" id="UP000077755">
    <property type="component" value="Chromosome 4"/>
</dbReference>
<dbReference type="Gramene" id="KZM98001">
    <property type="protein sequence ID" value="KZM98001"/>
    <property type="gene ID" value="DCAR_014637"/>
</dbReference>
<evidence type="ECO:0000313" key="1">
    <source>
        <dbReference type="EMBL" id="WOG96931.1"/>
    </source>
</evidence>
<sequence>MDGTTSLDQGTNRWVDCHYYSSIVGGNPNRILLEQLLEQRRTGKSAAPIRASQPLPPYNEAESSSSPYITMSMPNNHASSSVNLATLTPALGGVAFQSADNVATTVQGLGGAPFGSAGHMNVEYQMSSYEIAVVPQENQYVFNGNVMPMIEQASSMAPELGEFHMDDSLLGFDPDLIQIESENLDLNTGSSVLGANENIGNALAMPNEQACTISML</sequence>
<reference evidence="1" key="2">
    <citation type="submission" date="2022-03" db="EMBL/GenBank/DDBJ databases">
        <title>Draft title - Genomic analysis of global carrot germplasm unveils the trajectory of domestication and the origin of high carotenoid orange carrot.</title>
        <authorList>
            <person name="Iorizzo M."/>
            <person name="Ellison S."/>
            <person name="Senalik D."/>
            <person name="Macko-Podgorni A."/>
            <person name="Grzebelus D."/>
            <person name="Bostan H."/>
            <person name="Rolling W."/>
            <person name="Curaba J."/>
            <person name="Simon P."/>
        </authorList>
    </citation>
    <scope>NUCLEOTIDE SEQUENCE</scope>
    <source>
        <tissue evidence="1">Leaf</tissue>
    </source>
</reference>
<dbReference type="AlphaFoldDB" id="A0A165XB98"/>
<proteinExistence type="predicted"/>
<evidence type="ECO:0000313" key="2">
    <source>
        <dbReference type="Proteomes" id="UP000077755"/>
    </source>
</evidence>
<gene>
    <name evidence="1" type="ORF">DCAR_0416270</name>
</gene>